<dbReference type="Gene3D" id="1.10.510.10">
    <property type="entry name" value="Transferase(Phosphotransferase) domain 1"/>
    <property type="match status" value="1"/>
</dbReference>
<dbReference type="InterPro" id="IPR011009">
    <property type="entry name" value="Kinase-like_dom_sf"/>
</dbReference>
<evidence type="ECO:0000256" key="4">
    <source>
        <dbReference type="ARBA" id="ARBA00023328"/>
    </source>
</evidence>
<dbReference type="SMART" id="SM00220">
    <property type="entry name" value="S_TKc"/>
    <property type="match status" value="1"/>
</dbReference>
<feature type="compositionally biased region" description="Basic and acidic residues" evidence="5">
    <location>
        <begin position="215"/>
        <end position="226"/>
    </location>
</feature>
<sequence>MADPVQLSVIEAQKENIIALPGGRSARALAQSILAAEDTETQNLEHAAAREAFENELKTADELDDPLDPFLRYVKWIQETYTAGGGRLLEKTLYRATHKFEDSAELKNDARYLRLWMTWIQQFSDAPRESFAFLSRKGIGAGLALYYEEFAAFLESQNRRAQAEEIYEMGIQRNARPVERLRRKYDEFVARLAANPPDANEPSSPAVPIVRAALGERRSETSETRDPQAPVQGFGVEGQAPQKKKNKMMIFSDAPGAAAPALPEQSERDGGWDSIATLAERRKENVDAPRPWAGEILKQEGAPAPKKGKLQIFRDPAAFQSQSHSQEPSLSQSGKPRRREAVFAALELVYMHGEGRDECDFDELRARSRGLLDIDWGEMRKEDERRRQRQKQLDRDRAKAQQEDDMMMNMLGSRHAVVEKEPEEAHDENAKFVTKSTTVTLALSSSPKAKPKKKRRSMAMQLSTEPTMTMHTRAANDEIYSIFNQPFVAQDDFASQGKKQESSDEEDEEEDGERTDTMYSQGGAANDERTDMLRGAFGEDEDTGFTAIDVDTLRQRAQEEGVPIEELEQMHLENQDVVPEELMNEEPHTIYNHRGSRQLPFMTPIVEQTESLPPSTIRGARGRRKSTTTPCKPGPMGRDDALIDLSSPFQDENDKALSGNNGKIAVLPDKENIPEIPSEKHQRSKPTETSLISFEDLEPREKAKEVKKPATSNALQLRKQAVPSPPAKSSSGATIDDAQCNPMDPAVRDIILSKLSEPLTSFKGFYDNSSQPSKRSDGIRKYIRAITATGKDAPKVIPSQPVIGLENGEISYTIRKEIGKGAFAPVYLAENNMAGMYDDENEEEETAGETATIGISKRCELEAIKMETPISTWEFYITRLAHQRLGNHRATQSLVNAHEFHLFKDEAFLVIDYFAQGTLLDLVNVTASPNNPLHTQSGVLEEIVVMFFAVELLRTVEALHSCGLLHGDLKADNCLLRLQPVGANGNSPNEKDSEWGSAYDPEGGNGWDKKGIVLIDFGRGVDMHNFRKDVGFLADWKTDKQDCPEMREMRPWTYQIDYYGVAAVVHSMLFGKYIETTTVSGDNAPGRPKRYKIVSGMKRYWQGEIWSEMFDLLLNPGMFVEGEEGGVMPVTKGVRAVRRKMEEWIVANSERGVGLKGWLRKVEDGMKRRR</sequence>
<dbReference type="PROSITE" id="PS50011">
    <property type="entry name" value="PROTEIN_KINASE_DOM"/>
    <property type="match status" value="1"/>
</dbReference>
<keyword evidence="2" id="KW-0158">Chromosome</keyword>
<dbReference type="Pfam" id="PF00069">
    <property type="entry name" value="Pkinase"/>
    <property type="match status" value="1"/>
</dbReference>
<feature type="compositionally biased region" description="Basic and acidic residues" evidence="5">
    <location>
        <begin position="697"/>
        <end position="708"/>
    </location>
</feature>
<dbReference type="STRING" id="97331.A0A437A4A7"/>
<organism evidence="8 9">
    <name type="scientific">Arthrobotrys flagrans</name>
    <name type="common">Nematode-trapping fungus</name>
    <name type="synonym">Trichothecium flagrans</name>
    <dbReference type="NCBI Taxonomy" id="97331"/>
    <lineage>
        <taxon>Eukaryota</taxon>
        <taxon>Fungi</taxon>
        <taxon>Dikarya</taxon>
        <taxon>Ascomycota</taxon>
        <taxon>Pezizomycotina</taxon>
        <taxon>Orbiliomycetes</taxon>
        <taxon>Orbiliales</taxon>
        <taxon>Orbiliaceae</taxon>
        <taxon>Arthrobotrys</taxon>
    </lineage>
</organism>
<accession>A0A437A4A7</accession>
<dbReference type="EMBL" id="SAEB01000006">
    <property type="protein sequence ID" value="RVD86011.1"/>
    <property type="molecule type" value="Genomic_DNA"/>
</dbReference>
<dbReference type="PROSITE" id="PS00108">
    <property type="entry name" value="PROTEIN_KINASE_ST"/>
    <property type="match status" value="1"/>
</dbReference>
<proteinExistence type="predicted"/>
<dbReference type="SMART" id="SM00777">
    <property type="entry name" value="Mad3_BUB1_I"/>
    <property type="match status" value="1"/>
</dbReference>
<dbReference type="Proteomes" id="UP000283090">
    <property type="component" value="Unassembled WGS sequence"/>
</dbReference>
<feature type="region of interest" description="Disordered" evidence="5">
    <location>
        <begin position="381"/>
        <end position="402"/>
    </location>
</feature>
<dbReference type="RefSeq" id="XP_067491555.1">
    <property type="nucleotide sequence ID" value="XM_067633380.1"/>
</dbReference>
<comment type="caution">
    <text evidence="8">The sequence shown here is derived from an EMBL/GenBank/DDBJ whole genome shotgun (WGS) entry which is preliminary data.</text>
</comment>
<name>A0A437A4A7_ARTFL</name>
<dbReference type="GO" id="GO:0007094">
    <property type="term" value="P:mitotic spindle assembly checkpoint signaling"/>
    <property type="evidence" value="ECO:0007669"/>
    <property type="project" value="InterPro"/>
</dbReference>
<dbReference type="InterPro" id="IPR000719">
    <property type="entry name" value="Prot_kinase_dom"/>
</dbReference>
<dbReference type="InterPro" id="IPR008271">
    <property type="entry name" value="Ser/Thr_kinase_AS"/>
</dbReference>
<dbReference type="GO" id="GO:0000776">
    <property type="term" value="C:kinetochore"/>
    <property type="evidence" value="ECO:0007669"/>
    <property type="project" value="UniProtKB-KW"/>
</dbReference>
<dbReference type="Gene3D" id="1.25.40.430">
    <property type="match status" value="1"/>
</dbReference>
<dbReference type="GO" id="GO:0004672">
    <property type="term" value="F:protein kinase activity"/>
    <property type="evidence" value="ECO:0007669"/>
    <property type="project" value="InterPro"/>
</dbReference>
<evidence type="ECO:0000256" key="1">
    <source>
        <dbReference type="ARBA" id="ARBA00004629"/>
    </source>
</evidence>
<evidence type="ECO:0008006" key="10">
    <source>
        <dbReference type="Google" id="ProtNLM"/>
    </source>
</evidence>
<evidence type="ECO:0000256" key="3">
    <source>
        <dbReference type="ARBA" id="ARBA00022838"/>
    </source>
</evidence>
<dbReference type="VEuPathDB" id="FungiDB:DFL_004307"/>
<dbReference type="InterPro" id="IPR015661">
    <property type="entry name" value="Bub1/Mad3"/>
</dbReference>
<evidence type="ECO:0000259" key="6">
    <source>
        <dbReference type="PROSITE" id="PS50011"/>
    </source>
</evidence>
<dbReference type="OrthoDB" id="248495at2759"/>
<dbReference type="AlphaFoldDB" id="A0A437A4A7"/>
<dbReference type="GeneID" id="93586618"/>
<dbReference type="GO" id="GO:0005634">
    <property type="term" value="C:nucleus"/>
    <property type="evidence" value="ECO:0007669"/>
    <property type="project" value="TreeGrafter"/>
</dbReference>
<dbReference type="FunFam" id="1.25.40.430:FF:000003">
    <property type="entry name" value="Checkpoint serine/threonine-protein kinase BUB1"/>
    <property type="match status" value="1"/>
</dbReference>
<feature type="region of interest" description="Disordered" evidence="5">
    <location>
        <begin position="611"/>
        <end position="741"/>
    </location>
</feature>
<feature type="domain" description="Protein kinase" evidence="6">
    <location>
        <begin position="812"/>
        <end position="1170"/>
    </location>
</feature>
<dbReference type="PANTHER" id="PTHR14030">
    <property type="entry name" value="MITOTIC CHECKPOINT SERINE/THREONINE-PROTEIN KINASE BUB1"/>
    <property type="match status" value="1"/>
</dbReference>
<comment type="subcellular location">
    <subcellularLocation>
        <location evidence="1">Chromosome</location>
        <location evidence="1">Centromere</location>
        <location evidence="1">Kinetochore</location>
    </subcellularLocation>
</comment>
<keyword evidence="3" id="KW-0995">Kinetochore</keyword>
<feature type="compositionally biased region" description="Polar residues" evidence="5">
    <location>
        <begin position="319"/>
        <end position="334"/>
    </location>
</feature>
<evidence type="ECO:0000259" key="7">
    <source>
        <dbReference type="PROSITE" id="PS51489"/>
    </source>
</evidence>
<dbReference type="GO" id="GO:0032991">
    <property type="term" value="C:protein-containing complex"/>
    <property type="evidence" value="ECO:0007669"/>
    <property type="project" value="UniProtKB-ARBA"/>
</dbReference>
<feature type="region of interest" description="Disordered" evidence="5">
    <location>
        <begin position="493"/>
        <end position="527"/>
    </location>
</feature>
<evidence type="ECO:0000256" key="2">
    <source>
        <dbReference type="ARBA" id="ARBA00022454"/>
    </source>
</evidence>
<dbReference type="GO" id="GO:0005524">
    <property type="term" value="F:ATP binding"/>
    <property type="evidence" value="ECO:0007669"/>
    <property type="project" value="InterPro"/>
</dbReference>
<dbReference type="PROSITE" id="PS51489">
    <property type="entry name" value="BUB1_N"/>
    <property type="match status" value="1"/>
</dbReference>
<dbReference type="GO" id="GO:0051754">
    <property type="term" value="P:meiotic sister chromatid cohesion, centromeric"/>
    <property type="evidence" value="ECO:0007669"/>
    <property type="project" value="TreeGrafter"/>
</dbReference>
<dbReference type="Pfam" id="PF08311">
    <property type="entry name" value="Mad3_BUB1_I"/>
    <property type="match status" value="1"/>
</dbReference>
<evidence type="ECO:0000256" key="5">
    <source>
        <dbReference type="SAM" id="MobiDB-lite"/>
    </source>
</evidence>
<evidence type="ECO:0000313" key="9">
    <source>
        <dbReference type="Proteomes" id="UP000283090"/>
    </source>
</evidence>
<dbReference type="SUPFAM" id="SSF56112">
    <property type="entry name" value="Protein kinase-like (PK-like)"/>
    <property type="match status" value="1"/>
</dbReference>
<feature type="region of interest" description="Disordered" evidence="5">
    <location>
        <begin position="215"/>
        <end position="243"/>
    </location>
</feature>
<dbReference type="CDD" id="cd13981">
    <property type="entry name" value="STKc_Bub1_BubR1"/>
    <property type="match status" value="1"/>
</dbReference>
<protein>
    <recommendedName>
        <fullName evidence="10">Protein kinase domain-containing protein</fullName>
    </recommendedName>
</protein>
<keyword evidence="4" id="KW-0137">Centromere</keyword>
<dbReference type="InterPro" id="IPR013212">
    <property type="entry name" value="Mad3/Bub1_I"/>
</dbReference>
<evidence type="ECO:0000313" key="8">
    <source>
        <dbReference type="EMBL" id="RVD86011.1"/>
    </source>
</evidence>
<feature type="compositionally biased region" description="Basic and acidic residues" evidence="5">
    <location>
        <begin position="668"/>
        <end position="681"/>
    </location>
</feature>
<keyword evidence="9" id="KW-1185">Reference proteome</keyword>
<gene>
    <name evidence="8" type="ORF">DFL_004307</name>
</gene>
<feature type="domain" description="BUB1 N-terminal" evidence="7">
    <location>
        <begin position="53"/>
        <end position="209"/>
    </location>
</feature>
<feature type="compositionally biased region" description="Acidic residues" evidence="5">
    <location>
        <begin position="503"/>
        <end position="513"/>
    </location>
</feature>
<dbReference type="PANTHER" id="PTHR14030:SF4">
    <property type="entry name" value="BUB1 KINASE, ISOFORM A-RELATED"/>
    <property type="match status" value="1"/>
</dbReference>
<feature type="region of interest" description="Disordered" evidence="5">
    <location>
        <begin position="318"/>
        <end position="337"/>
    </location>
</feature>
<reference evidence="8 9" key="1">
    <citation type="submission" date="2019-01" db="EMBL/GenBank/DDBJ databases">
        <title>Intercellular communication is required for trap formation in the nematode-trapping fungus Duddingtonia flagrans.</title>
        <authorList>
            <person name="Youssar L."/>
            <person name="Wernet V."/>
            <person name="Hensel N."/>
            <person name="Hildebrandt H.-G."/>
            <person name="Fischer R."/>
        </authorList>
    </citation>
    <scope>NUCLEOTIDE SEQUENCE [LARGE SCALE GENOMIC DNA]</scope>
    <source>
        <strain evidence="8 9">CBS H-5679</strain>
    </source>
</reference>